<accession>A0A917RE04</accession>
<gene>
    <name evidence="2" type="ORF">GCM10007964_51960</name>
</gene>
<reference evidence="2" key="2">
    <citation type="submission" date="2020-09" db="EMBL/GenBank/DDBJ databases">
        <authorList>
            <person name="Sun Q."/>
            <person name="Ohkuma M."/>
        </authorList>
    </citation>
    <scope>NUCLEOTIDE SEQUENCE</scope>
    <source>
        <strain evidence="2">JCM 13064</strain>
    </source>
</reference>
<evidence type="ECO:0000313" key="2">
    <source>
        <dbReference type="EMBL" id="GGL03470.1"/>
    </source>
</evidence>
<evidence type="ECO:0000256" key="1">
    <source>
        <dbReference type="SAM" id="MobiDB-lite"/>
    </source>
</evidence>
<feature type="region of interest" description="Disordered" evidence="1">
    <location>
        <begin position="1"/>
        <end position="38"/>
    </location>
</feature>
<dbReference type="Proteomes" id="UP000645217">
    <property type="component" value="Unassembled WGS sequence"/>
</dbReference>
<dbReference type="EMBL" id="BMNT01000031">
    <property type="protein sequence ID" value="GGL03470.1"/>
    <property type="molecule type" value="Genomic_DNA"/>
</dbReference>
<dbReference type="AlphaFoldDB" id="A0A917RE04"/>
<feature type="compositionally biased region" description="Basic and acidic residues" evidence="1">
    <location>
        <begin position="151"/>
        <end position="161"/>
    </location>
</feature>
<sequence>MFGSYRSRPNVGGPIGKWDARTIQRPLPASPPGLDEVRRSPLTVPWCAGEPESRTSGPRPGHLKWPVAGGLPHPLSRQDAIARRMAALLAPGPGGAGPHPGAFDLNDPHVRPHGDAPYFSARIHPRTRLDGGPLRADGSAWANLPVMTTPRGDERPFREVGHLSPGTARRTPAAGPVRPAAEAGEPRLAAIPHDPDACAERARRSGPLHVLTWASMLAPRRGEYGSRVSWEPFT</sequence>
<comment type="caution">
    <text evidence="2">The sequence shown here is derived from an EMBL/GenBank/DDBJ whole genome shotgun (WGS) entry which is preliminary data.</text>
</comment>
<evidence type="ECO:0000313" key="3">
    <source>
        <dbReference type="Proteomes" id="UP000645217"/>
    </source>
</evidence>
<protein>
    <submittedName>
        <fullName evidence="2">Uncharacterized protein</fullName>
    </submittedName>
</protein>
<reference evidence="2" key="1">
    <citation type="journal article" date="2014" name="Int. J. Syst. Evol. Microbiol.">
        <title>Complete genome sequence of Corynebacterium casei LMG S-19264T (=DSM 44701T), isolated from a smear-ripened cheese.</title>
        <authorList>
            <consortium name="US DOE Joint Genome Institute (JGI-PGF)"/>
            <person name="Walter F."/>
            <person name="Albersmeier A."/>
            <person name="Kalinowski J."/>
            <person name="Ruckert C."/>
        </authorList>
    </citation>
    <scope>NUCLEOTIDE SEQUENCE</scope>
    <source>
        <strain evidence="2">JCM 13064</strain>
    </source>
</reference>
<organism evidence="2 3">
    <name type="scientific">Sphaerisporangium melleum</name>
    <dbReference type="NCBI Taxonomy" id="321316"/>
    <lineage>
        <taxon>Bacteria</taxon>
        <taxon>Bacillati</taxon>
        <taxon>Actinomycetota</taxon>
        <taxon>Actinomycetes</taxon>
        <taxon>Streptosporangiales</taxon>
        <taxon>Streptosporangiaceae</taxon>
        <taxon>Sphaerisporangium</taxon>
    </lineage>
</organism>
<feature type="region of interest" description="Disordered" evidence="1">
    <location>
        <begin position="147"/>
        <end position="191"/>
    </location>
</feature>
<proteinExistence type="predicted"/>
<keyword evidence="3" id="KW-1185">Reference proteome</keyword>
<name>A0A917RE04_9ACTN</name>